<gene>
    <name evidence="2" type="ORF">KFZ73_09450</name>
</gene>
<dbReference type="Proteomes" id="UP000676853">
    <property type="component" value="Unassembled WGS sequence"/>
</dbReference>
<dbReference type="RefSeq" id="WP_212553570.1">
    <property type="nucleotide sequence ID" value="NZ_JAGXOE010000016.1"/>
</dbReference>
<feature type="transmembrane region" description="Helical" evidence="1">
    <location>
        <begin position="181"/>
        <end position="199"/>
    </location>
</feature>
<sequence>MRSARMQIVGLLLLCAVCAELLAAYGDTTGDIGGVAFSTVFFAGLYGAPALLAREVARRRGWGWGALLWLYLGLGVAQACLIDQSLFAQDYMGYQGWEAMRAEAYLPALGFSAANAFTFIGGHLIFSFGAPVALAERWRPRTADRPWLGRTGLVVAAVAYAATAGMIAADPESHSASAGQLAGAAAVVFACFAAAAVTGTRRSGAPVRRLAPVWVVFLAAIPLAVAAEYVGGEGWEGLTVGVLALGGVGVLLRYAGGGRWRSPHVAAAGFAFLLVRGVLAFTYYPLLGHVDAGPKYAHNVAMLLIVVAAGAAAHRARPDRARVPASSAEISS</sequence>
<name>A0ABS5NDE8_TSUPA</name>
<evidence type="ECO:0000313" key="2">
    <source>
        <dbReference type="EMBL" id="MBS4101468.1"/>
    </source>
</evidence>
<feature type="transmembrane region" description="Helical" evidence="1">
    <location>
        <begin position="147"/>
        <end position="169"/>
    </location>
</feature>
<keyword evidence="1" id="KW-0472">Membrane</keyword>
<evidence type="ECO:0000313" key="3">
    <source>
        <dbReference type="Proteomes" id="UP000676853"/>
    </source>
</evidence>
<comment type="caution">
    <text evidence="2">The sequence shown here is derived from an EMBL/GenBank/DDBJ whole genome shotgun (WGS) entry which is preliminary data.</text>
</comment>
<feature type="transmembrane region" description="Helical" evidence="1">
    <location>
        <begin position="265"/>
        <end position="284"/>
    </location>
</feature>
<evidence type="ECO:0008006" key="4">
    <source>
        <dbReference type="Google" id="ProtNLM"/>
    </source>
</evidence>
<reference evidence="2 3" key="1">
    <citation type="submission" date="2021-04" db="EMBL/GenBank/DDBJ databases">
        <title>Whole genome sequence analysis of a thiophenic sulfur metabolizing bacteria.</title>
        <authorList>
            <person name="Akhtar N."/>
            <person name="Akram J."/>
            <person name="Aslam A."/>
        </authorList>
    </citation>
    <scope>NUCLEOTIDE SEQUENCE [LARGE SCALE GENOMIC DNA]</scope>
    <source>
        <strain evidence="2 3">3OW</strain>
    </source>
</reference>
<dbReference type="EMBL" id="JAGXOE010000016">
    <property type="protein sequence ID" value="MBS4101468.1"/>
    <property type="molecule type" value="Genomic_DNA"/>
</dbReference>
<keyword evidence="1" id="KW-1133">Transmembrane helix</keyword>
<proteinExistence type="predicted"/>
<protein>
    <recommendedName>
        <fullName evidence="4">DUF998 domain-containing protein</fullName>
    </recommendedName>
</protein>
<feature type="transmembrane region" description="Helical" evidence="1">
    <location>
        <begin position="33"/>
        <end position="52"/>
    </location>
</feature>
<feature type="transmembrane region" description="Helical" evidence="1">
    <location>
        <begin position="296"/>
        <end position="313"/>
    </location>
</feature>
<organism evidence="2 3">
    <name type="scientific">Tsukamurella paurometabola</name>
    <name type="common">Corynebacterium paurometabolum</name>
    <dbReference type="NCBI Taxonomy" id="2061"/>
    <lineage>
        <taxon>Bacteria</taxon>
        <taxon>Bacillati</taxon>
        <taxon>Actinomycetota</taxon>
        <taxon>Actinomycetes</taxon>
        <taxon>Mycobacteriales</taxon>
        <taxon>Tsukamurellaceae</taxon>
        <taxon>Tsukamurella</taxon>
    </lineage>
</organism>
<feature type="transmembrane region" description="Helical" evidence="1">
    <location>
        <begin position="108"/>
        <end position="135"/>
    </location>
</feature>
<evidence type="ECO:0000256" key="1">
    <source>
        <dbReference type="SAM" id="Phobius"/>
    </source>
</evidence>
<feature type="transmembrane region" description="Helical" evidence="1">
    <location>
        <begin position="64"/>
        <end position="88"/>
    </location>
</feature>
<keyword evidence="3" id="KW-1185">Reference proteome</keyword>
<accession>A0ABS5NDE8</accession>
<feature type="transmembrane region" description="Helical" evidence="1">
    <location>
        <begin position="211"/>
        <end position="231"/>
    </location>
</feature>
<feature type="transmembrane region" description="Helical" evidence="1">
    <location>
        <begin position="237"/>
        <end position="256"/>
    </location>
</feature>
<keyword evidence="1" id="KW-0812">Transmembrane</keyword>